<protein>
    <submittedName>
        <fullName evidence="9">4Fe-4S binding protein</fullName>
    </submittedName>
</protein>
<evidence type="ECO:0000313" key="10">
    <source>
        <dbReference type="Proteomes" id="UP001143747"/>
    </source>
</evidence>
<feature type="transmembrane region" description="Helical" evidence="7">
    <location>
        <begin position="197"/>
        <end position="222"/>
    </location>
</feature>
<feature type="transmembrane region" description="Helical" evidence="7">
    <location>
        <begin position="107"/>
        <end position="126"/>
    </location>
</feature>
<dbReference type="EMBL" id="JAKELO010000002">
    <property type="protein sequence ID" value="MDE4908128.1"/>
    <property type="molecule type" value="Genomic_DNA"/>
</dbReference>
<feature type="domain" description="4Fe-4S ferredoxin-type" evidence="8">
    <location>
        <begin position="389"/>
        <end position="411"/>
    </location>
</feature>
<evidence type="ECO:0000256" key="7">
    <source>
        <dbReference type="SAM" id="Phobius"/>
    </source>
</evidence>
<feature type="transmembrane region" description="Helical" evidence="7">
    <location>
        <begin position="287"/>
        <end position="306"/>
    </location>
</feature>
<keyword evidence="4" id="KW-0249">Electron transport</keyword>
<keyword evidence="7" id="KW-1133">Transmembrane helix</keyword>
<reference evidence="9" key="1">
    <citation type="submission" date="2022-01" db="EMBL/GenBank/DDBJ databases">
        <title>Draft genome of Methanogenium marinum DSM 15558.</title>
        <authorList>
            <person name="Chen S.-C."/>
            <person name="You Y.-T."/>
        </authorList>
    </citation>
    <scope>NUCLEOTIDE SEQUENCE</scope>
    <source>
        <strain evidence="9">DSM 15558</strain>
    </source>
</reference>
<gene>
    <name evidence="9" type="ORF">L0665_05835</name>
</gene>
<dbReference type="Pfam" id="PF12801">
    <property type="entry name" value="Fer4_5"/>
    <property type="match status" value="2"/>
</dbReference>
<keyword evidence="6" id="KW-0411">Iron-sulfur</keyword>
<dbReference type="InterPro" id="IPR051684">
    <property type="entry name" value="Electron_Trans/Redox"/>
</dbReference>
<evidence type="ECO:0000256" key="4">
    <source>
        <dbReference type="ARBA" id="ARBA00022982"/>
    </source>
</evidence>
<keyword evidence="1" id="KW-0813">Transport</keyword>
<name>A0A9Q4PY75_9EURY</name>
<comment type="caution">
    <text evidence="9">The sequence shown here is derived from an EMBL/GenBank/DDBJ whole genome shotgun (WGS) entry which is preliminary data.</text>
</comment>
<dbReference type="PANTHER" id="PTHR30176">
    <property type="entry name" value="FERREDOXIN-TYPE PROTEIN NAPH"/>
    <property type="match status" value="1"/>
</dbReference>
<dbReference type="Proteomes" id="UP001143747">
    <property type="component" value="Unassembled WGS sequence"/>
</dbReference>
<dbReference type="PANTHER" id="PTHR30176:SF3">
    <property type="entry name" value="FERREDOXIN-TYPE PROTEIN NAPH"/>
    <property type="match status" value="1"/>
</dbReference>
<keyword evidence="7" id="KW-0812">Transmembrane</keyword>
<feature type="domain" description="4Fe-4S ferredoxin-type" evidence="8">
    <location>
        <begin position="356"/>
        <end position="387"/>
    </location>
</feature>
<sequence>MNIPKIRRILPAGIAGTAVVAAPVCAAVCPKGIGNCTYPGRCMLFTDADGNRICDFTPTDGGITAPDVAESAGDGASAAGTGIDSISSVSPENALAGSADILSASPALLWAILFLGINVALLWFIHSERTGILKELNAGTIALSSLFSLAISGIAVFLLTGDVSLGSMGAVVYMLAGTILATYIWSRGLMTKKTALLLLGVTTIFGFVFTAPMMPVYFYGLAAALGNIWIIAPGMAAIIILILLTLVTGRTFCAHICPVGTIQELASRIPGKKYLVQNRAVPQAIRLVVLAGAIIGTAYSVNLLAYTGMESFFSFALTTGFLIFALILAISVFVYRPLCRFLCPFGAVFSACTAVGKTCIARTDACIGCGKCEKVCPTGEAGPWDRKPECYLCGRCIEVCPVEGALSFTDPLSRDLKE</sequence>
<evidence type="ECO:0000313" key="9">
    <source>
        <dbReference type="EMBL" id="MDE4908128.1"/>
    </source>
</evidence>
<keyword evidence="10" id="KW-1185">Reference proteome</keyword>
<evidence type="ECO:0000256" key="6">
    <source>
        <dbReference type="ARBA" id="ARBA00023014"/>
    </source>
</evidence>
<keyword evidence="7" id="KW-0472">Membrane</keyword>
<evidence type="ECO:0000256" key="5">
    <source>
        <dbReference type="ARBA" id="ARBA00023004"/>
    </source>
</evidence>
<dbReference type="PROSITE" id="PS51379">
    <property type="entry name" value="4FE4S_FER_2"/>
    <property type="match status" value="2"/>
</dbReference>
<keyword evidence="5" id="KW-0408">Iron</keyword>
<feature type="transmembrane region" description="Helical" evidence="7">
    <location>
        <begin position="228"/>
        <end position="247"/>
    </location>
</feature>
<feature type="transmembrane region" description="Helical" evidence="7">
    <location>
        <begin position="312"/>
        <end position="335"/>
    </location>
</feature>
<dbReference type="PROSITE" id="PS00198">
    <property type="entry name" value="4FE4S_FER_1"/>
    <property type="match status" value="1"/>
</dbReference>
<keyword evidence="2" id="KW-0004">4Fe-4S</keyword>
<dbReference type="SUPFAM" id="SSF54862">
    <property type="entry name" value="4Fe-4S ferredoxins"/>
    <property type="match status" value="1"/>
</dbReference>
<dbReference type="RefSeq" id="WP_274924764.1">
    <property type="nucleotide sequence ID" value="NZ_JAKELO010000002.1"/>
</dbReference>
<evidence type="ECO:0000256" key="2">
    <source>
        <dbReference type="ARBA" id="ARBA00022485"/>
    </source>
</evidence>
<feature type="transmembrane region" description="Helical" evidence="7">
    <location>
        <begin position="165"/>
        <end position="185"/>
    </location>
</feature>
<dbReference type="GO" id="GO:0016491">
    <property type="term" value="F:oxidoreductase activity"/>
    <property type="evidence" value="ECO:0007669"/>
    <property type="project" value="UniProtKB-ARBA"/>
</dbReference>
<evidence type="ECO:0000256" key="3">
    <source>
        <dbReference type="ARBA" id="ARBA00022723"/>
    </source>
</evidence>
<dbReference type="AlphaFoldDB" id="A0A9Q4PY75"/>
<dbReference type="GO" id="GO:0046872">
    <property type="term" value="F:metal ion binding"/>
    <property type="evidence" value="ECO:0007669"/>
    <property type="project" value="UniProtKB-KW"/>
</dbReference>
<keyword evidence="3" id="KW-0479">Metal-binding</keyword>
<evidence type="ECO:0000256" key="1">
    <source>
        <dbReference type="ARBA" id="ARBA00022448"/>
    </source>
</evidence>
<dbReference type="InterPro" id="IPR017896">
    <property type="entry name" value="4Fe4S_Fe-S-bd"/>
</dbReference>
<dbReference type="InterPro" id="IPR017900">
    <property type="entry name" value="4Fe4S_Fe_S_CS"/>
</dbReference>
<accession>A0A9Q4PY75</accession>
<dbReference type="GO" id="GO:0051539">
    <property type="term" value="F:4 iron, 4 sulfur cluster binding"/>
    <property type="evidence" value="ECO:0007669"/>
    <property type="project" value="UniProtKB-KW"/>
</dbReference>
<feature type="transmembrane region" description="Helical" evidence="7">
    <location>
        <begin position="138"/>
        <end position="159"/>
    </location>
</feature>
<dbReference type="Pfam" id="PF00037">
    <property type="entry name" value="Fer4"/>
    <property type="match status" value="1"/>
</dbReference>
<proteinExistence type="predicted"/>
<dbReference type="Pfam" id="PF12798">
    <property type="entry name" value="Fer4_3"/>
    <property type="match status" value="1"/>
</dbReference>
<evidence type="ECO:0000259" key="8">
    <source>
        <dbReference type="PROSITE" id="PS51379"/>
    </source>
</evidence>
<organism evidence="9 10">
    <name type="scientific">Methanogenium marinum</name>
    <dbReference type="NCBI Taxonomy" id="348610"/>
    <lineage>
        <taxon>Archaea</taxon>
        <taxon>Methanobacteriati</taxon>
        <taxon>Methanobacteriota</taxon>
        <taxon>Stenosarchaea group</taxon>
        <taxon>Methanomicrobia</taxon>
        <taxon>Methanomicrobiales</taxon>
        <taxon>Methanomicrobiaceae</taxon>
        <taxon>Methanogenium</taxon>
    </lineage>
</organism>
<dbReference type="GO" id="GO:0005886">
    <property type="term" value="C:plasma membrane"/>
    <property type="evidence" value="ECO:0007669"/>
    <property type="project" value="TreeGrafter"/>
</dbReference>